<proteinExistence type="predicted"/>
<dbReference type="EMBL" id="MU806286">
    <property type="protein sequence ID" value="KAJ3836896.1"/>
    <property type="molecule type" value="Genomic_DNA"/>
</dbReference>
<evidence type="ECO:0000313" key="2">
    <source>
        <dbReference type="Proteomes" id="UP001163846"/>
    </source>
</evidence>
<gene>
    <name evidence="1" type="ORF">F5878DRAFT_643204</name>
</gene>
<protein>
    <submittedName>
        <fullName evidence="1">Uncharacterized protein</fullName>
    </submittedName>
</protein>
<keyword evidence="2" id="KW-1185">Reference proteome</keyword>
<dbReference type="AlphaFoldDB" id="A0AA38UCJ2"/>
<comment type="caution">
    <text evidence="1">The sequence shown here is derived from an EMBL/GenBank/DDBJ whole genome shotgun (WGS) entry which is preliminary data.</text>
</comment>
<reference evidence="1" key="1">
    <citation type="submission" date="2022-08" db="EMBL/GenBank/DDBJ databases">
        <authorList>
            <consortium name="DOE Joint Genome Institute"/>
            <person name="Min B."/>
            <person name="Riley R."/>
            <person name="Sierra-Patev S."/>
            <person name="Naranjo-Ortiz M."/>
            <person name="Looney B."/>
            <person name="Konkel Z."/>
            <person name="Slot J.C."/>
            <person name="Sakamoto Y."/>
            <person name="Steenwyk J.L."/>
            <person name="Rokas A."/>
            <person name="Carro J."/>
            <person name="Camarero S."/>
            <person name="Ferreira P."/>
            <person name="Molpeceres G."/>
            <person name="Ruiz-Duenas F.J."/>
            <person name="Serrano A."/>
            <person name="Henrissat B."/>
            <person name="Drula E."/>
            <person name="Hughes K.W."/>
            <person name="Mata J.L."/>
            <person name="Ishikawa N.K."/>
            <person name="Vargas-Isla R."/>
            <person name="Ushijima S."/>
            <person name="Smith C.A."/>
            <person name="Ahrendt S."/>
            <person name="Andreopoulos W."/>
            <person name="He G."/>
            <person name="Labutti K."/>
            <person name="Lipzen A."/>
            <person name="Ng V."/>
            <person name="Sandor L."/>
            <person name="Barry K."/>
            <person name="Martinez A.T."/>
            <person name="Xiao Y."/>
            <person name="Gibbons J.G."/>
            <person name="Terashima K."/>
            <person name="Hibbett D.S."/>
            <person name="Grigoriev I.V."/>
        </authorList>
    </citation>
    <scope>NUCLEOTIDE SEQUENCE</scope>
    <source>
        <strain evidence="1">TFB9207</strain>
    </source>
</reference>
<evidence type="ECO:0000313" key="1">
    <source>
        <dbReference type="EMBL" id="KAJ3836896.1"/>
    </source>
</evidence>
<sequence>MFCTVYKHHFTIHEGGPDEAVIGYDFSDFYTKVSTTEAYLCCIATAPEWASDLREFQLGAYNVLWDVQYVGEASCPRLLFRVIEEEEGYFAVFATRLRRILTSGESLSAHGNYSERSSLSPGALVFLLPARMTAEDHGVGFGVDENGVGRLNGSCKVFWLSFYDHPWLFPLLAGLDYQKLAVFKSYRVAQVIVLGMYDSNAYAVCNAEAKTLQTTIDAVLD</sequence>
<organism evidence="1 2">
    <name type="scientific">Lentinula raphanica</name>
    <dbReference type="NCBI Taxonomy" id="153919"/>
    <lineage>
        <taxon>Eukaryota</taxon>
        <taxon>Fungi</taxon>
        <taxon>Dikarya</taxon>
        <taxon>Basidiomycota</taxon>
        <taxon>Agaricomycotina</taxon>
        <taxon>Agaricomycetes</taxon>
        <taxon>Agaricomycetidae</taxon>
        <taxon>Agaricales</taxon>
        <taxon>Marasmiineae</taxon>
        <taxon>Omphalotaceae</taxon>
        <taxon>Lentinula</taxon>
    </lineage>
</organism>
<dbReference type="Proteomes" id="UP001163846">
    <property type="component" value="Unassembled WGS sequence"/>
</dbReference>
<name>A0AA38UCJ2_9AGAR</name>
<accession>A0AA38UCJ2</accession>